<feature type="transmembrane region" description="Helical" evidence="8">
    <location>
        <begin position="264"/>
        <end position="286"/>
    </location>
</feature>
<protein>
    <submittedName>
        <fullName evidence="9">Arsenic resistance protein</fullName>
    </submittedName>
</protein>
<dbReference type="Pfam" id="PF01758">
    <property type="entry name" value="SBF"/>
    <property type="match status" value="1"/>
</dbReference>
<evidence type="ECO:0000256" key="3">
    <source>
        <dbReference type="ARBA" id="ARBA00022448"/>
    </source>
</evidence>
<dbReference type="PANTHER" id="PTHR43057">
    <property type="entry name" value="ARSENITE EFFLUX TRANSPORTER"/>
    <property type="match status" value="1"/>
</dbReference>
<organism evidence="9 10">
    <name type="scientific">Desulfomonile tiedjei</name>
    <dbReference type="NCBI Taxonomy" id="2358"/>
    <lineage>
        <taxon>Bacteria</taxon>
        <taxon>Pseudomonadati</taxon>
        <taxon>Thermodesulfobacteriota</taxon>
        <taxon>Desulfomonilia</taxon>
        <taxon>Desulfomonilales</taxon>
        <taxon>Desulfomonilaceae</taxon>
        <taxon>Desulfomonile</taxon>
    </lineage>
</organism>
<feature type="transmembrane region" description="Helical" evidence="8">
    <location>
        <begin position="160"/>
        <end position="180"/>
    </location>
</feature>
<feature type="transmembrane region" description="Helical" evidence="8">
    <location>
        <begin position="292"/>
        <end position="312"/>
    </location>
</feature>
<dbReference type="Proteomes" id="UP000807825">
    <property type="component" value="Unassembled WGS sequence"/>
</dbReference>
<feature type="transmembrane region" description="Helical" evidence="8">
    <location>
        <begin position="231"/>
        <end position="252"/>
    </location>
</feature>
<evidence type="ECO:0000256" key="8">
    <source>
        <dbReference type="SAM" id="Phobius"/>
    </source>
</evidence>
<dbReference type="GO" id="GO:0015297">
    <property type="term" value="F:antiporter activity"/>
    <property type="evidence" value="ECO:0007669"/>
    <property type="project" value="InterPro"/>
</dbReference>
<evidence type="ECO:0000256" key="6">
    <source>
        <dbReference type="ARBA" id="ARBA00022989"/>
    </source>
</evidence>
<gene>
    <name evidence="9" type="ORF">HY912_10975</name>
</gene>
<dbReference type="GO" id="GO:0015105">
    <property type="term" value="F:arsenite transmembrane transporter activity"/>
    <property type="evidence" value="ECO:0007669"/>
    <property type="project" value="TreeGrafter"/>
</dbReference>
<accession>A0A9D6Z6D1</accession>
<dbReference type="InterPro" id="IPR002657">
    <property type="entry name" value="BilAc:Na_symport/Acr3"/>
</dbReference>
<evidence type="ECO:0000256" key="4">
    <source>
        <dbReference type="ARBA" id="ARBA00022475"/>
    </source>
</evidence>
<reference evidence="9" key="1">
    <citation type="submission" date="2020-07" db="EMBL/GenBank/DDBJ databases">
        <title>Huge and variable diversity of episymbiotic CPR bacteria and DPANN archaea in groundwater ecosystems.</title>
        <authorList>
            <person name="He C.Y."/>
            <person name="Keren R."/>
            <person name="Whittaker M."/>
            <person name="Farag I.F."/>
            <person name="Doudna J."/>
            <person name="Cate J.H.D."/>
            <person name="Banfield J.F."/>
        </authorList>
    </citation>
    <scope>NUCLEOTIDE SEQUENCE</scope>
    <source>
        <strain evidence="9">NC_groundwater_1664_Pr3_B-0.1um_52_9</strain>
    </source>
</reference>
<comment type="similarity">
    <text evidence="2">Belongs to the arsenical resistance-3 (ACR3) (TC 2.A.59) family.</text>
</comment>
<evidence type="ECO:0000256" key="1">
    <source>
        <dbReference type="ARBA" id="ARBA00004651"/>
    </source>
</evidence>
<keyword evidence="6 8" id="KW-1133">Transmembrane helix</keyword>
<dbReference type="InterPro" id="IPR038770">
    <property type="entry name" value="Na+/solute_symporter_sf"/>
</dbReference>
<keyword evidence="3" id="KW-0813">Transport</keyword>
<dbReference type="AlphaFoldDB" id="A0A9D6Z6D1"/>
<dbReference type="EMBL" id="JACRDE010000296">
    <property type="protein sequence ID" value="MBI5250006.1"/>
    <property type="molecule type" value="Genomic_DNA"/>
</dbReference>
<feature type="transmembrane region" description="Helical" evidence="8">
    <location>
        <begin position="12"/>
        <end position="31"/>
    </location>
</feature>
<proteinExistence type="inferred from homology"/>
<evidence type="ECO:0000313" key="10">
    <source>
        <dbReference type="Proteomes" id="UP000807825"/>
    </source>
</evidence>
<dbReference type="InterPro" id="IPR004706">
    <property type="entry name" value="Arsenical-R_Acr3"/>
</dbReference>
<dbReference type="Gene3D" id="1.20.1530.20">
    <property type="match status" value="1"/>
</dbReference>
<dbReference type="GO" id="GO:0005886">
    <property type="term" value="C:plasma membrane"/>
    <property type="evidence" value="ECO:0007669"/>
    <property type="project" value="UniProtKB-SubCell"/>
</dbReference>
<dbReference type="GO" id="GO:0015104">
    <property type="term" value="F:antimonite transmembrane transporter activity"/>
    <property type="evidence" value="ECO:0007669"/>
    <property type="project" value="TreeGrafter"/>
</dbReference>
<feature type="transmembrane region" description="Helical" evidence="8">
    <location>
        <begin position="37"/>
        <end position="56"/>
    </location>
</feature>
<sequence>MTPLKPHKVLTILISVFGAMTCGLALGRFYRPQYLDVIVFLALFLMLYPTMLEVDFTAVRRVISNPGLVVAALFLNFLVSPVLIFGLLHLFGEISEPDLMVGITLYGSVPGGGMAPAFTGMLGGNVSLSVTIAAIGSVLSLGIVPLWAEFLIGAQMNVPPVLIFKHLCFIIVLPLIIAVLTRKIILKIKDESAFDSVKERLRPLSGVGLSLILFAMSMLYGDRVLNEPFLILRIAAPVSGFLITLFLLSWLVGRVFGSVYEDAIALTISTTAKNNAVSVALVFSTFGADAALINAIAGPLVQLPMLLGFVTLKNIRKK</sequence>
<keyword evidence="5 8" id="KW-0812">Transmembrane</keyword>
<feature type="transmembrane region" description="Helical" evidence="8">
    <location>
        <begin position="201"/>
        <end position="219"/>
    </location>
</feature>
<dbReference type="PANTHER" id="PTHR43057:SF1">
    <property type="entry name" value="ARSENICAL-RESISTANCE PROTEIN 3"/>
    <property type="match status" value="1"/>
</dbReference>
<evidence type="ECO:0000313" key="9">
    <source>
        <dbReference type="EMBL" id="MBI5250006.1"/>
    </source>
</evidence>
<keyword evidence="7 8" id="KW-0472">Membrane</keyword>
<keyword evidence="4" id="KW-1003">Cell membrane</keyword>
<evidence type="ECO:0000256" key="2">
    <source>
        <dbReference type="ARBA" id="ARBA00010110"/>
    </source>
</evidence>
<evidence type="ECO:0000256" key="7">
    <source>
        <dbReference type="ARBA" id="ARBA00023136"/>
    </source>
</evidence>
<feature type="transmembrane region" description="Helical" evidence="8">
    <location>
        <begin position="130"/>
        <end position="148"/>
    </location>
</feature>
<evidence type="ECO:0000256" key="5">
    <source>
        <dbReference type="ARBA" id="ARBA00022692"/>
    </source>
</evidence>
<name>A0A9D6Z6D1_9BACT</name>
<feature type="transmembrane region" description="Helical" evidence="8">
    <location>
        <begin position="68"/>
        <end position="91"/>
    </location>
</feature>
<comment type="caution">
    <text evidence="9">The sequence shown here is derived from an EMBL/GenBank/DDBJ whole genome shotgun (WGS) entry which is preliminary data.</text>
</comment>
<comment type="subcellular location">
    <subcellularLocation>
        <location evidence="1">Cell membrane</location>
        <topology evidence="1">Multi-pass membrane protein</topology>
    </subcellularLocation>
</comment>